<evidence type="ECO:0000313" key="2">
    <source>
        <dbReference type="EMBL" id="CAF3900470.1"/>
    </source>
</evidence>
<sequence length="332" mass="37311">TVRGKSSSDRFQGILMMARDLENNVIGTWDVTNTAVKTVTCGKELVHVVEGTPCSGVIESHAEDGAPPATSKSMQKISDYRNQSKELLPCDVTSADLYQTISSTTSIENNQNQIITLLHTEGAPVAKVNDKSLWPIQATLYEIAPSLRDHKQAIMIFGAWLGIRHPDRNFLWRSIVNQIQQLFKDEIILTINKNHIKSIVKTQLIIFDLPALALNCNVIQYNGYNSCPFYSITGKLIDKQVLYPHSSTPCPYKTTDDYRRYELSSSYSVTTMGIKGPTPLSDVLFSIQIAVDYMHLTCSGHVKTLFGYWHKMPRVFQEAPDYYPLINDCITP</sequence>
<protein>
    <submittedName>
        <fullName evidence="1">Uncharacterized protein</fullName>
    </submittedName>
</protein>
<dbReference type="Proteomes" id="UP000663829">
    <property type="component" value="Unassembled WGS sequence"/>
</dbReference>
<evidence type="ECO:0000313" key="3">
    <source>
        <dbReference type="Proteomes" id="UP000663829"/>
    </source>
</evidence>
<name>A0A814RSL1_9BILA</name>
<keyword evidence="3" id="KW-1185">Reference proteome</keyword>
<feature type="non-terminal residue" evidence="1">
    <location>
        <position position="1"/>
    </location>
</feature>
<evidence type="ECO:0000313" key="1">
    <source>
        <dbReference type="EMBL" id="CAF1136751.1"/>
    </source>
</evidence>
<reference evidence="1" key="1">
    <citation type="submission" date="2021-02" db="EMBL/GenBank/DDBJ databases">
        <authorList>
            <person name="Nowell W R."/>
        </authorList>
    </citation>
    <scope>NUCLEOTIDE SEQUENCE</scope>
</reference>
<dbReference type="OrthoDB" id="8194903at2759"/>
<proteinExistence type="predicted"/>
<dbReference type="Proteomes" id="UP000681722">
    <property type="component" value="Unassembled WGS sequence"/>
</dbReference>
<dbReference type="EMBL" id="CAJNOQ010006480">
    <property type="protein sequence ID" value="CAF1136751.1"/>
    <property type="molecule type" value="Genomic_DNA"/>
</dbReference>
<dbReference type="EMBL" id="CAJOBC010006480">
    <property type="protein sequence ID" value="CAF3900470.1"/>
    <property type="molecule type" value="Genomic_DNA"/>
</dbReference>
<gene>
    <name evidence="1" type="ORF">GPM918_LOCUS20478</name>
    <name evidence="2" type="ORF">SRO942_LOCUS20475</name>
</gene>
<organism evidence="1 3">
    <name type="scientific">Didymodactylos carnosus</name>
    <dbReference type="NCBI Taxonomy" id="1234261"/>
    <lineage>
        <taxon>Eukaryota</taxon>
        <taxon>Metazoa</taxon>
        <taxon>Spiralia</taxon>
        <taxon>Gnathifera</taxon>
        <taxon>Rotifera</taxon>
        <taxon>Eurotatoria</taxon>
        <taxon>Bdelloidea</taxon>
        <taxon>Philodinida</taxon>
        <taxon>Philodinidae</taxon>
        <taxon>Didymodactylos</taxon>
    </lineage>
</organism>
<dbReference type="AlphaFoldDB" id="A0A814RSL1"/>
<comment type="caution">
    <text evidence="1">The sequence shown here is derived from an EMBL/GenBank/DDBJ whole genome shotgun (WGS) entry which is preliminary data.</text>
</comment>
<accession>A0A814RSL1</accession>